<dbReference type="Gene3D" id="3.40.50.720">
    <property type="entry name" value="NAD(P)-binding Rossmann-like Domain"/>
    <property type="match status" value="1"/>
</dbReference>
<feature type="domain" description="NAD-dependent epimerase/dehydratase" evidence="1">
    <location>
        <begin position="4"/>
        <end position="213"/>
    </location>
</feature>
<evidence type="ECO:0000259" key="1">
    <source>
        <dbReference type="Pfam" id="PF01370"/>
    </source>
</evidence>
<keyword evidence="3" id="KW-1185">Reference proteome</keyword>
<dbReference type="PANTHER" id="PTHR48079:SF6">
    <property type="entry name" value="NAD(P)-BINDING DOMAIN-CONTAINING PROTEIN-RELATED"/>
    <property type="match status" value="1"/>
</dbReference>
<dbReference type="GO" id="GO:0004029">
    <property type="term" value="F:aldehyde dehydrogenase (NAD+) activity"/>
    <property type="evidence" value="ECO:0007669"/>
    <property type="project" value="TreeGrafter"/>
</dbReference>
<dbReference type="Proteomes" id="UP000316624">
    <property type="component" value="Unassembled WGS sequence"/>
</dbReference>
<dbReference type="SUPFAM" id="SSF51735">
    <property type="entry name" value="NAD(P)-binding Rossmann-fold domains"/>
    <property type="match status" value="1"/>
</dbReference>
<organism evidence="2 3">
    <name type="scientific">Sphingobium wenxiniae (strain DSM 21828 / CGMCC 1.7748 / JZ-1)</name>
    <dbReference type="NCBI Taxonomy" id="595605"/>
    <lineage>
        <taxon>Bacteria</taxon>
        <taxon>Pseudomonadati</taxon>
        <taxon>Pseudomonadota</taxon>
        <taxon>Alphaproteobacteria</taxon>
        <taxon>Sphingomonadales</taxon>
        <taxon>Sphingomonadaceae</taxon>
        <taxon>Sphingobium</taxon>
    </lineage>
</organism>
<dbReference type="Pfam" id="PF01370">
    <property type="entry name" value="Epimerase"/>
    <property type="match status" value="1"/>
</dbReference>
<dbReference type="InterPro" id="IPR001509">
    <property type="entry name" value="Epimerase_deHydtase"/>
</dbReference>
<reference evidence="2 3" key="1">
    <citation type="journal article" date="2015" name="Stand. Genomic Sci.">
        <title>Genomic Encyclopedia of Bacterial and Archaeal Type Strains, Phase III: the genomes of soil and plant-associated and newly described type strains.</title>
        <authorList>
            <person name="Whitman W.B."/>
            <person name="Woyke T."/>
            <person name="Klenk H.P."/>
            <person name="Zhou Y."/>
            <person name="Lilburn T.G."/>
            <person name="Beck B.J."/>
            <person name="De Vos P."/>
            <person name="Vandamme P."/>
            <person name="Eisen J.A."/>
            <person name="Garrity G."/>
            <person name="Hugenholtz P."/>
            <person name="Kyrpides N.C."/>
        </authorList>
    </citation>
    <scope>NUCLEOTIDE SEQUENCE [LARGE SCALE GENOMIC DNA]</scope>
    <source>
        <strain evidence="2 3">CGMCC 1.7748</strain>
    </source>
</reference>
<protein>
    <submittedName>
        <fullName evidence="2">Nucleoside-diphosphate-sugar epimerase</fullName>
    </submittedName>
</protein>
<proteinExistence type="predicted"/>
<dbReference type="RefSeq" id="WP_021245988.1">
    <property type="nucleotide sequence ID" value="NZ_JACIIY010000009.1"/>
</dbReference>
<name>A0A562KML0_SPHWJ</name>
<dbReference type="PANTHER" id="PTHR48079">
    <property type="entry name" value="PROTEIN YEEZ"/>
    <property type="match status" value="1"/>
</dbReference>
<dbReference type="EMBL" id="VLKK01000002">
    <property type="protein sequence ID" value="TWH96678.1"/>
    <property type="molecule type" value="Genomic_DNA"/>
</dbReference>
<evidence type="ECO:0000313" key="2">
    <source>
        <dbReference type="EMBL" id="TWH96678.1"/>
    </source>
</evidence>
<dbReference type="GO" id="GO:0005737">
    <property type="term" value="C:cytoplasm"/>
    <property type="evidence" value="ECO:0007669"/>
    <property type="project" value="TreeGrafter"/>
</dbReference>
<evidence type="ECO:0000313" key="3">
    <source>
        <dbReference type="Proteomes" id="UP000316624"/>
    </source>
</evidence>
<gene>
    <name evidence="2" type="ORF">IQ35_00609</name>
</gene>
<comment type="caution">
    <text evidence="2">The sequence shown here is derived from an EMBL/GenBank/DDBJ whole genome shotgun (WGS) entry which is preliminary data.</text>
</comment>
<dbReference type="InterPro" id="IPR051783">
    <property type="entry name" value="NAD(P)-dependent_oxidoreduct"/>
</dbReference>
<sequence>MKLLICGATGYLGTHIAKEALACGHQVLGLARSEASADKLRGAGIEPVRGDLKDIASVLPHLDRVEAVISIAQLMLDEEYAAAKAMLEHLEGSGKTFIFTSGTGLISQKTDGNWSEDSFAEDDPFVPSKYIGARLDTENMVRAFKDRGLRAMVMRPPLMWGNGQNKVIEDFYASAAKTGAVCYLGAGLNLYSNVHVEDMAHAFMLALEKGVSGALYHCVSGEQNYRTMAETIARHLGVPARSVSFAEAAEIWDKFTALITFSVCSRSRSPRARRELGWAPHPDKLDILQEVVNPVFKERMSAGRSAPSASARPGA</sequence>
<accession>A0A562KML0</accession>
<dbReference type="AlphaFoldDB" id="A0A562KML0"/>
<dbReference type="InterPro" id="IPR036291">
    <property type="entry name" value="NAD(P)-bd_dom_sf"/>
</dbReference>